<proteinExistence type="predicted"/>
<reference evidence="1 2" key="1">
    <citation type="submission" date="2017-05" db="EMBL/GenBank/DDBJ databases">
        <authorList>
            <person name="Varghese N."/>
            <person name="Submissions S."/>
        </authorList>
    </citation>
    <scope>NUCLEOTIDE SEQUENCE [LARGE SCALE GENOMIC DNA]</scope>
    <source>
        <strain evidence="1 2">DSM 27040</strain>
    </source>
</reference>
<dbReference type="Proteomes" id="UP000319040">
    <property type="component" value="Unassembled WGS sequence"/>
</dbReference>
<keyword evidence="2" id="KW-1185">Reference proteome</keyword>
<protein>
    <submittedName>
        <fullName evidence="1">Uncharacterized protein</fullName>
    </submittedName>
</protein>
<dbReference type="RefSeq" id="WP_142533792.1">
    <property type="nucleotide sequence ID" value="NZ_FXTB01000006.1"/>
</dbReference>
<dbReference type="AlphaFoldDB" id="A0A521DP82"/>
<name>A0A521DP82_SACCC</name>
<organism evidence="1 2">
    <name type="scientific">Saccharicrinis carchari</name>
    <dbReference type="NCBI Taxonomy" id="1168039"/>
    <lineage>
        <taxon>Bacteria</taxon>
        <taxon>Pseudomonadati</taxon>
        <taxon>Bacteroidota</taxon>
        <taxon>Bacteroidia</taxon>
        <taxon>Marinilabiliales</taxon>
        <taxon>Marinilabiliaceae</taxon>
        <taxon>Saccharicrinis</taxon>
    </lineage>
</organism>
<evidence type="ECO:0000313" key="1">
    <source>
        <dbReference type="EMBL" id="SMO73412.1"/>
    </source>
</evidence>
<gene>
    <name evidence="1" type="ORF">SAMN06265379_10681</name>
</gene>
<dbReference type="EMBL" id="FXTB01000006">
    <property type="protein sequence ID" value="SMO73412.1"/>
    <property type="molecule type" value="Genomic_DNA"/>
</dbReference>
<sequence length="161" mass="19010">MKRASLYPARERAINVGIIKGLMYADSQASYDMALNNFIENIHPSLFAEMDWMEISVPPERKENARVMNDALFLNNLEHVLKLRGLEFEMNDDELFDEIRENKDFYRYILEVEPRISKAFNEHTYQAIVNSYNQSNKKKGFITYPPKTNIPNRRPKICMVR</sequence>
<accession>A0A521DP82</accession>
<evidence type="ECO:0000313" key="2">
    <source>
        <dbReference type="Proteomes" id="UP000319040"/>
    </source>
</evidence>